<evidence type="ECO:0000313" key="1">
    <source>
        <dbReference type="EMBL" id="OPJ80957.1"/>
    </source>
</evidence>
<dbReference type="AlphaFoldDB" id="A0A1V4KAP3"/>
<comment type="caution">
    <text evidence="1">The sequence shown here is derived from an EMBL/GenBank/DDBJ whole genome shotgun (WGS) entry which is preliminary data.</text>
</comment>
<protein>
    <submittedName>
        <fullName evidence="1">Uncharacterized protein</fullName>
    </submittedName>
</protein>
<keyword evidence="2" id="KW-1185">Reference proteome</keyword>
<sequence>MVSCKMVFHAKKGKRVFLPSPLSFCFSLISRNRSFHLLQGCVARRYPTDVLSSVEGCNPAPDEEPHVQVAATRQQGTDPNPNVKFGPIRQKHHCMVNPVF</sequence>
<organism evidence="1 2">
    <name type="scientific">Patagioenas fasciata monilis</name>
    <dbReference type="NCBI Taxonomy" id="372326"/>
    <lineage>
        <taxon>Eukaryota</taxon>
        <taxon>Metazoa</taxon>
        <taxon>Chordata</taxon>
        <taxon>Craniata</taxon>
        <taxon>Vertebrata</taxon>
        <taxon>Euteleostomi</taxon>
        <taxon>Archelosauria</taxon>
        <taxon>Archosauria</taxon>
        <taxon>Dinosauria</taxon>
        <taxon>Saurischia</taxon>
        <taxon>Theropoda</taxon>
        <taxon>Coelurosauria</taxon>
        <taxon>Aves</taxon>
        <taxon>Neognathae</taxon>
        <taxon>Neoaves</taxon>
        <taxon>Columbimorphae</taxon>
        <taxon>Columbiformes</taxon>
        <taxon>Columbidae</taxon>
        <taxon>Patagioenas</taxon>
    </lineage>
</organism>
<proteinExistence type="predicted"/>
<name>A0A1V4KAP3_PATFA</name>
<dbReference type="Proteomes" id="UP000190648">
    <property type="component" value="Unassembled WGS sequence"/>
</dbReference>
<evidence type="ECO:0000313" key="2">
    <source>
        <dbReference type="Proteomes" id="UP000190648"/>
    </source>
</evidence>
<accession>A0A1V4KAP3</accession>
<gene>
    <name evidence="1" type="ORF">AV530_004336</name>
</gene>
<reference evidence="1 2" key="1">
    <citation type="submission" date="2016-02" db="EMBL/GenBank/DDBJ databases">
        <title>Band-tailed pigeon sequencing and assembly.</title>
        <authorList>
            <person name="Soares A.E."/>
            <person name="Novak B.J."/>
            <person name="Rice E.S."/>
            <person name="O'Connell B."/>
            <person name="Chang D."/>
            <person name="Weber S."/>
            <person name="Shapiro B."/>
        </authorList>
    </citation>
    <scope>NUCLEOTIDE SEQUENCE [LARGE SCALE GENOMIC DNA]</scope>
    <source>
        <strain evidence="1">BTP2013</strain>
        <tissue evidence="1">Blood</tissue>
    </source>
</reference>
<dbReference type="EMBL" id="LSYS01004144">
    <property type="protein sequence ID" value="OPJ80957.1"/>
    <property type="molecule type" value="Genomic_DNA"/>
</dbReference>